<evidence type="ECO:0000313" key="1">
    <source>
        <dbReference type="EMBL" id="QHT80420.1"/>
    </source>
</evidence>
<name>A0A6C0HJ71_9ZZZZ</name>
<sequence>MARTQKPVNHNQRASLYFVTNALGRYREDNDFVGITRKVKELLFVNGLKKVKSHECNVRRLLTFYMYHEYHGNPNLLPTYKELNYF</sequence>
<protein>
    <submittedName>
        <fullName evidence="1">Uncharacterized protein</fullName>
    </submittedName>
</protein>
<proteinExistence type="predicted"/>
<dbReference type="AlphaFoldDB" id="A0A6C0HJ71"/>
<organism evidence="1">
    <name type="scientific">viral metagenome</name>
    <dbReference type="NCBI Taxonomy" id="1070528"/>
    <lineage>
        <taxon>unclassified sequences</taxon>
        <taxon>metagenomes</taxon>
        <taxon>organismal metagenomes</taxon>
    </lineage>
</organism>
<accession>A0A6C0HJ71</accession>
<dbReference type="EMBL" id="MN739968">
    <property type="protein sequence ID" value="QHT80420.1"/>
    <property type="molecule type" value="Genomic_DNA"/>
</dbReference>
<reference evidence="1" key="1">
    <citation type="journal article" date="2020" name="Nature">
        <title>Giant virus diversity and host interactions through global metagenomics.</title>
        <authorList>
            <person name="Schulz F."/>
            <person name="Roux S."/>
            <person name="Paez-Espino D."/>
            <person name="Jungbluth S."/>
            <person name="Walsh D.A."/>
            <person name="Denef V.J."/>
            <person name="McMahon K.D."/>
            <person name="Konstantinidis K.T."/>
            <person name="Eloe-Fadrosh E.A."/>
            <person name="Kyrpides N.C."/>
            <person name="Woyke T."/>
        </authorList>
    </citation>
    <scope>NUCLEOTIDE SEQUENCE</scope>
    <source>
        <strain evidence="1">GVMAG-M-3300023184-120</strain>
    </source>
</reference>